<feature type="transmembrane region" description="Helical" evidence="1">
    <location>
        <begin position="37"/>
        <end position="57"/>
    </location>
</feature>
<feature type="transmembrane region" description="Helical" evidence="1">
    <location>
        <begin position="12"/>
        <end position="31"/>
    </location>
</feature>
<dbReference type="EMBL" id="MRWE01000008">
    <property type="protein sequence ID" value="ORJ26238.1"/>
    <property type="molecule type" value="Genomic_DNA"/>
</dbReference>
<evidence type="ECO:0000313" key="3">
    <source>
        <dbReference type="Proteomes" id="UP000192536"/>
    </source>
</evidence>
<evidence type="ECO:0000313" key="2">
    <source>
        <dbReference type="EMBL" id="ORJ26238.1"/>
    </source>
</evidence>
<dbReference type="RefSeq" id="WP_084912223.1">
    <property type="nucleotide sequence ID" value="NZ_MRWE01000008.1"/>
</dbReference>
<dbReference type="AlphaFoldDB" id="A0A1X0WHH3"/>
<accession>A0A1X0WHH3</accession>
<protein>
    <submittedName>
        <fullName evidence="2">Uncharacterized protein</fullName>
    </submittedName>
</protein>
<organism evidence="2 3">
    <name type="scientific">Rouxiella badensis</name>
    <dbReference type="NCBI Taxonomy" id="1646377"/>
    <lineage>
        <taxon>Bacteria</taxon>
        <taxon>Pseudomonadati</taxon>
        <taxon>Pseudomonadota</taxon>
        <taxon>Gammaproteobacteria</taxon>
        <taxon>Enterobacterales</taxon>
        <taxon>Yersiniaceae</taxon>
        <taxon>Rouxiella</taxon>
    </lineage>
</organism>
<evidence type="ECO:0000256" key="1">
    <source>
        <dbReference type="SAM" id="Phobius"/>
    </source>
</evidence>
<proteinExistence type="predicted"/>
<sequence>MNSLHVKEDSTVRLPVAIYALSFGIFAMVSSEFQGSAIINAIAMGLRVSVALVGYWVSWYACAMMLGGPHLPILPRSLAQYPVSQTA</sequence>
<dbReference type="STRING" id="1646377.BS640_06600"/>
<keyword evidence="1" id="KW-0812">Transmembrane</keyword>
<keyword evidence="1" id="KW-0472">Membrane</keyword>
<reference evidence="2 3" key="1">
    <citation type="journal article" date="2017" name="Int. J. Syst. Evol. Microbiol.">
        <title>Rouxiella badensis sp. nov. and Rouxiella silvae sp. nov. isolated from peat bog soil in Germany and emendation of the genus description.</title>
        <authorList>
            <person name="Le Fleche-Mateos A."/>
            <person name="Kugler J.H."/>
            <person name="Hansen S.H."/>
            <person name="Syldatk C."/>
            <person name="Hausmann R."/>
            <person name="Lomprez F."/>
            <person name="Vandenbogaert M."/>
            <person name="Manuguerra J.C."/>
            <person name="Grimont P.A."/>
        </authorList>
    </citation>
    <scope>NUCLEOTIDE SEQUENCE [LARGE SCALE GENOMIC DNA]</scope>
    <source>
        <strain evidence="2 3">DSM 100043</strain>
    </source>
</reference>
<dbReference type="Proteomes" id="UP000192536">
    <property type="component" value="Unassembled WGS sequence"/>
</dbReference>
<keyword evidence="1" id="KW-1133">Transmembrane helix</keyword>
<gene>
    <name evidence="2" type="ORF">BS640_06600</name>
</gene>
<comment type="caution">
    <text evidence="2">The sequence shown here is derived from an EMBL/GenBank/DDBJ whole genome shotgun (WGS) entry which is preliminary data.</text>
</comment>
<keyword evidence="3" id="KW-1185">Reference proteome</keyword>
<name>A0A1X0WHH3_9GAMM</name>